<evidence type="ECO:0000256" key="2">
    <source>
        <dbReference type="ARBA" id="ARBA00023125"/>
    </source>
</evidence>
<keyword evidence="6" id="KW-1185">Reference proteome</keyword>
<gene>
    <name evidence="5" type="ORF">D7294_27670</name>
</gene>
<dbReference type="InterPro" id="IPR050204">
    <property type="entry name" value="AraC_XylS_family_regulators"/>
</dbReference>
<dbReference type="GO" id="GO:0003700">
    <property type="term" value="F:DNA-binding transcription factor activity"/>
    <property type="evidence" value="ECO:0007669"/>
    <property type="project" value="InterPro"/>
</dbReference>
<dbReference type="PANTHER" id="PTHR46796">
    <property type="entry name" value="HTH-TYPE TRANSCRIPTIONAL ACTIVATOR RHAS-RELATED"/>
    <property type="match status" value="1"/>
</dbReference>
<keyword evidence="1" id="KW-0805">Transcription regulation</keyword>
<dbReference type="Proteomes" id="UP000272474">
    <property type="component" value="Unassembled WGS sequence"/>
</dbReference>
<comment type="caution">
    <text evidence="5">The sequence shown here is derived from an EMBL/GenBank/DDBJ whole genome shotgun (WGS) entry which is preliminary data.</text>
</comment>
<sequence length="290" mass="31342">MDVLTELLQHSRAPGAAVARTWERPPWSVRCADGAPVSVHAVVAGGAWLLRDGERPRPLRPGDIAVVRGPGPHTLACAPPAAGPAPGAEGGTALVRGAYRHVEDAWPWLLESLPPVLVCSEPHGTGAVLDLLAAELERPESARPGVLARLLDLLFMIALRAWSDRSGEQRPRWQRVLQDPIVGNALRLLHGRPARQWTVQELAAAVGLSRSAFARRFHSLVGRPPIAYLTHWRMTLAARLLREPALGLDVIAHRVGYPDSHALSAAFKRVRGLTPHAYRARELGPPAKGG</sequence>
<evidence type="ECO:0000313" key="6">
    <source>
        <dbReference type="Proteomes" id="UP000272474"/>
    </source>
</evidence>
<keyword evidence="3" id="KW-0804">Transcription</keyword>
<organism evidence="5 6">
    <name type="scientific">Streptomyces hoynatensis</name>
    <dbReference type="NCBI Taxonomy" id="1141874"/>
    <lineage>
        <taxon>Bacteria</taxon>
        <taxon>Bacillati</taxon>
        <taxon>Actinomycetota</taxon>
        <taxon>Actinomycetes</taxon>
        <taxon>Kitasatosporales</taxon>
        <taxon>Streptomycetaceae</taxon>
        <taxon>Streptomyces</taxon>
    </lineage>
</organism>
<dbReference type="SMART" id="SM00342">
    <property type="entry name" value="HTH_ARAC"/>
    <property type="match status" value="1"/>
</dbReference>
<name>A0A3A9YMQ8_9ACTN</name>
<dbReference type="Pfam" id="PF12833">
    <property type="entry name" value="HTH_18"/>
    <property type="match status" value="1"/>
</dbReference>
<dbReference type="InterPro" id="IPR009057">
    <property type="entry name" value="Homeodomain-like_sf"/>
</dbReference>
<protein>
    <submittedName>
        <fullName evidence="5">AraC family transcriptional regulator</fullName>
    </submittedName>
</protein>
<feature type="domain" description="HTH araC/xylS-type" evidence="4">
    <location>
        <begin position="183"/>
        <end position="281"/>
    </location>
</feature>
<keyword evidence="2" id="KW-0238">DNA-binding</keyword>
<evidence type="ECO:0000256" key="1">
    <source>
        <dbReference type="ARBA" id="ARBA00023015"/>
    </source>
</evidence>
<evidence type="ECO:0000313" key="5">
    <source>
        <dbReference type="EMBL" id="RKN37521.1"/>
    </source>
</evidence>
<reference evidence="5 6" key="1">
    <citation type="journal article" date="2014" name="Int. J. Syst. Evol. Microbiol.">
        <title>Streptomyces hoynatensis sp. nov., isolated from deep marine sediment.</title>
        <authorList>
            <person name="Veyisoglu A."/>
            <person name="Sahin N."/>
        </authorList>
    </citation>
    <scope>NUCLEOTIDE SEQUENCE [LARGE SCALE GENOMIC DNA]</scope>
    <source>
        <strain evidence="5 6">KCTC 29097</strain>
    </source>
</reference>
<dbReference type="RefSeq" id="WP_120684537.1">
    <property type="nucleotide sequence ID" value="NZ_RBAL01000024.1"/>
</dbReference>
<dbReference type="EMBL" id="RBAL01000024">
    <property type="protein sequence ID" value="RKN37521.1"/>
    <property type="molecule type" value="Genomic_DNA"/>
</dbReference>
<dbReference type="PROSITE" id="PS01124">
    <property type="entry name" value="HTH_ARAC_FAMILY_2"/>
    <property type="match status" value="1"/>
</dbReference>
<dbReference type="OrthoDB" id="241790at2"/>
<evidence type="ECO:0000256" key="3">
    <source>
        <dbReference type="ARBA" id="ARBA00023163"/>
    </source>
</evidence>
<dbReference type="Pfam" id="PF12852">
    <property type="entry name" value="Cupin_6"/>
    <property type="match status" value="1"/>
</dbReference>
<accession>A0A3A9YMQ8</accession>
<dbReference type="Gene3D" id="1.10.10.60">
    <property type="entry name" value="Homeodomain-like"/>
    <property type="match status" value="2"/>
</dbReference>
<dbReference type="InterPro" id="IPR018062">
    <property type="entry name" value="HTH_AraC-typ_CS"/>
</dbReference>
<dbReference type="GO" id="GO:0043565">
    <property type="term" value="F:sequence-specific DNA binding"/>
    <property type="evidence" value="ECO:0007669"/>
    <property type="project" value="InterPro"/>
</dbReference>
<dbReference type="SUPFAM" id="SSF46689">
    <property type="entry name" value="Homeodomain-like"/>
    <property type="match status" value="2"/>
</dbReference>
<evidence type="ECO:0000259" key="4">
    <source>
        <dbReference type="PROSITE" id="PS01124"/>
    </source>
</evidence>
<dbReference type="PROSITE" id="PS00041">
    <property type="entry name" value="HTH_ARAC_FAMILY_1"/>
    <property type="match status" value="1"/>
</dbReference>
<dbReference type="InterPro" id="IPR032783">
    <property type="entry name" value="AraC_lig"/>
</dbReference>
<dbReference type="InterPro" id="IPR018060">
    <property type="entry name" value="HTH_AraC"/>
</dbReference>
<proteinExistence type="predicted"/>
<dbReference type="AlphaFoldDB" id="A0A3A9YMQ8"/>
<dbReference type="PANTHER" id="PTHR46796:SF13">
    <property type="entry name" value="HTH-TYPE TRANSCRIPTIONAL ACTIVATOR RHAS"/>
    <property type="match status" value="1"/>
</dbReference>